<name>A0A084VXB5_ANOSI</name>
<dbReference type="EnsemblMetazoa" id="ASIC010329-RA">
    <property type="protein sequence ID" value="ASIC010329-PA"/>
    <property type="gene ID" value="ASIC010329"/>
</dbReference>
<dbReference type="AlphaFoldDB" id="A0A084VXB5"/>
<proteinExistence type="predicted"/>
<accession>A0A084VXB5</accession>
<evidence type="ECO:0000313" key="2">
    <source>
        <dbReference type="EnsemblMetazoa" id="ASIC010329-PA"/>
    </source>
</evidence>
<dbReference type="EMBL" id="KE525197">
    <property type="protein sequence ID" value="KFB42609.1"/>
    <property type="molecule type" value="Genomic_DNA"/>
</dbReference>
<keyword evidence="3" id="KW-1185">Reference proteome</keyword>
<protein>
    <submittedName>
        <fullName evidence="1 2">Uncharacterized protein</fullName>
    </submittedName>
</protein>
<reference evidence="1 3" key="1">
    <citation type="journal article" date="2014" name="BMC Genomics">
        <title>Genome sequence of Anopheles sinensis provides insight into genetics basis of mosquito competence for malaria parasites.</title>
        <authorList>
            <person name="Zhou D."/>
            <person name="Zhang D."/>
            <person name="Ding G."/>
            <person name="Shi L."/>
            <person name="Hou Q."/>
            <person name="Ye Y."/>
            <person name="Xu Y."/>
            <person name="Zhou H."/>
            <person name="Xiong C."/>
            <person name="Li S."/>
            <person name="Yu J."/>
            <person name="Hong S."/>
            <person name="Yu X."/>
            <person name="Zou P."/>
            <person name="Chen C."/>
            <person name="Chang X."/>
            <person name="Wang W."/>
            <person name="Lv Y."/>
            <person name="Sun Y."/>
            <person name="Ma L."/>
            <person name="Shen B."/>
            <person name="Zhu C."/>
        </authorList>
    </citation>
    <scope>NUCLEOTIDE SEQUENCE [LARGE SCALE GENOMIC DNA]</scope>
</reference>
<dbReference type="Proteomes" id="UP000030765">
    <property type="component" value="Unassembled WGS sequence"/>
</dbReference>
<dbReference type="VEuPathDB" id="VectorBase:ASIC010329"/>
<reference evidence="2" key="2">
    <citation type="submission" date="2020-05" db="UniProtKB">
        <authorList>
            <consortium name="EnsemblMetazoa"/>
        </authorList>
    </citation>
    <scope>IDENTIFICATION</scope>
</reference>
<dbReference type="VEuPathDB" id="VectorBase:ASIS007384"/>
<dbReference type="OrthoDB" id="10036512at2759"/>
<evidence type="ECO:0000313" key="3">
    <source>
        <dbReference type="Proteomes" id="UP000030765"/>
    </source>
</evidence>
<organism evidence="1">
    <name type="scientific">Anopheles sinensis</name>
    <name type="common">Mosquito</name>
    <dbReference type="NCBI Taxonomy" id="74873"/>
    <lineage>
        <taxon>Eukaryota</taxon>
        <taxon>Metazoa</taxon>
        <taxon>Ecdysozoa</taxon>
        <taxon>Arthropoda</taxon>
        <taxon>Hexapoda</taxon>
        <taxon>Insecta</taxon>
        <taxon>Pterygota</taxon>
        <taxon>Neoptera</taxon>
        <taxon>Endopterygota</taxon>
        <taxon>Diptera</taxon>
        <taxon>Nematocera</taxon>
        <taxon>Culicoidea</taxon>
        <taxon>Culicidae</taxon>
        <taxon>Anophelinae</taxon>
        <taxon>Anopheles</taxon>
    </lineage>
</organism>
<dbReference type="EMBL" id="ATLV01017923">
    <property type="status" value="NOT_ANNOTATED_CDS"/>
    <property type="molecule type" value="Genomic_DNA"/>
</dbReference>
<sequence length="126" mass="14225">MEMILAILRKKAPQFDMPKHPRTLVNTNRKATGIHDATNRASKAAMLIEEEANVEPETESIVKVAKKRRSVCFQNLSPTESSIGKLVMHQNLGNWAIENIYKRLKSVMVSPDVEPHCETSKTCPLR</sequence>
<evidence type="ECO:0000313" key="1">
    <source>
        <dbReference type="EMBL" id="KFB42609.1"/>
    </source>
</evidence>
<gene>
    <name evidence="1" type="ORF">ZHAS_00010329</name>
</gene>